<comment type="catalytic activity">
    <reaction evidence="10 11">
        <text>tRNA(Gly) + glycine + ATP = glycyl-tRNA(Gly) + AMP + diphosphate</text>
        <dbReference type="Rhea" id="RHEA:16013"/>
        <dbReference type="Rhea" id="RHEA-COMP:9664"/>
        <dbReference type="Rhea" id="RHEA-COMP:9683"/>
        <dbReference type="ChEBI" id="CHEBI:30616"/>
        <dbReference type="ChEBI" id="CHEBI:33019"/>
        <dbReference type="ChEBI" id="CHEBI:57305"/>
        <dbReference type="ChEBI" id="CHEBI:78442"/>
        <dbReference type="ChEBI" id="CHEBI:78522"/>
        <dbReference type="ChEBI" id="CHEBI:456215"/>
        <dbReference type="EC" id="6.1.1.14"/>
    </reaction>
</comment>
<reference evidence="13" key="1">
    <citation type="journal article" date="2014" name="Int. J. Syst. Evol. Microbiol.">
        <title>Complete genome sequence of Corynebacterium casei LMG S-19264T (=DSM 44701T), isolated from a smear-ripened cheese.</title>
        <authorList>
            <consortium name="US DOE Joint Genome Institute (JGI-PGF)"/>
            <person name="Walter F."/>
            <person name="Albersmeier A."/>
            <person name="Kalinowski J."/>
            <person name="Ruckert C."/>
        </authorList>
    </citation>
    <scope>NUCLEOTIDE SEQUENCE</scope>
    <source>
        <strain evidence="13">CGMCC 1.15758</strain>
    </source>
</reference>
<dbReference type="NCBIfam" id="TIGR00211">
    <property type="entry name" value="glyS"/>
    <property type="match status" value="1"/>
</dbReference>
<evidence type="ECO:0000256" key="8">
    <source>
        <dbReference type="ARBA" id="ARBA00022917"/>
    </source>
</evidence>
<dbReference type="PANTHER" id="PTHR30075">
    <property type="entry name" value="GLYCYL-TRNA SYNTHETASE"/>
    <property type="match status" value="1"/>
</dbReference>
<dbReference type="InterPro" id="IPR008909">
    <property type="entry name" value="DALR_anticod-bd"/>
</dbReference>
<dbReference type="InterPro" id="IPR015944">
    <property type="entry name" value="Gly-tRNA-synth_bsu"/>
</dbReference>
<keyword evidence="14" id="KW-1185">Reference proteome</keyword>
<dbReference type="PRINTS" id="PR01045">
    <property type="entry name" value="TRNASYNTHGB"/>
</dbReference>
<keyword evidence="4 11" id="KW-0963">Cytoplasm</keyword>
<comment type="subunit">
    <text evidence="3 11">Tetramer of two alpha and two beta subunits.</text>
</comment>
<evidence type="ECO:0000256" key="11">
    <source>
        <dbReference type="HAMAP-Rule" id="MF_00255"/>
    </source>
</evidence>
<comment type="similarity">
    <text evidence="2 11">Belongs to the class-II aminoacyl-tRNA synthetase family.</text>
</comment>
<keyword evidence="5 11" id="KW-0436">Ligase</keyword>
<evidence type="ECO:0000256" key="5">
    <source>
        <dbReference type="ARBA" id="ARBA00022598"/>
    </source>
</evidence>
<dbReference type="GO" id="GO:0005829">
    <property type="term" value="C:cytosol"/>
    <property type="evidence" value="ECO:0007669"/>
    <property type="project" value="TreeGrafter"/>
</dbReference>
<keyword evidence="7 11" id="KW-0067">ATP-binding</keyword>
<dbReference type="SUPFAM" id="SSF109604">
    <property type="entry name" value="HD-domain/PDEase-like"/>
    <property type="match status" value="1"/>
</dbReference>
<dbReference type="OrthoDB" id="9775440at2"/>
<dbReference type="GO" id="GO:0004814">
    <property type="term" value="F:arginine-tRNA ligase activity"/>
    <property type="evidence" value="ECO:0007669"/>
    <property type="project" value="InterPro"/>
</dbReference>
<dbReference type="Proteomes" id="UP000636949">
    <property type="component" value="Unassembled WGS sequence"/>
</dbReference>
<evidence type="ECO:0000256" key="2">
    <source>
        <dbReference type="ARBA" id="ARBA00008226"/>
    </source>
</evidence>
<name>A0A8J2Z6P4_9GAMM</name>
<dbReference type="HAMAP" id="MF_00255">
    <property type="entry name" value="Gly_tRNA_synth_beta"/>
    <property type="match status" value="1"/>
</dbReference>
<dbReference type="Pfam" id="PF05746">
    <property type="entry name" value="DALR_1"/>
    <property type="match status" value="1"/>
</dbReference>
<organism evidence="13 14">
    <name type="scientific">Cysteiniphilum litorale</name>
    <dbReference type="NCBI Taxonomy" id="2056700"/>
    <lineage>
        <taxon>Bacteria</taxon>
        <taxon>Pseudomonadati</taxon>
        <taxon>Pseudomonadota</taxon>
        <taxon>Gammaproteobacteria</taxon>
        <taxon>Thiotrichales</taxon>
        <taxon>Fastidiosibacteraceae</taxon>
        <taxon>Cysteiniphilum</taxon>
    </lineage>
</organism>
<reference evidence="13" key="2">
    <citation type="submission" date="2020-09" db="EMBL/GenBank/DDBJ databases">
        <authorList>
            <person name="Sun Q."/>
            <person name="Zhou Y."/>
        </authorList>
    </citation>
    <scope>NUCLEOTIDE SEQUENCE</scope>
    <source>
        <strain evidence="13">CGMCC 1.15758</strain>
    </source>
</reference>
<evidence type="ECO:0000313" key="13">
    <source>
        <dbReference type="EMBL" id="GGG06865.1"/>
    </source>
</evidence>
<evidence type="ECO:0000313" key="14">
    <source>
        <dbReference type="Proteomes" id="UP000636949"/>
    </source>
</evidence>
<evidence type="ECO:0000256" key="1">
    <source>
        <dbReference type="ARBA" id="ARBA00004496"/>
    </source>
</evidence>
<dbReference type="GO" id="GO:0006420">
    <property type="term" value="P:arginyl-tRNA aminoacylation"/>
    <property type="evidence" value="ECO:0007669"/>
    <property type="project" value="InterPro"/>
</dbReference>
<dbReference type="RefSeq" id="WP_117003852.1">
    <property type="nucleotide sequence ID" value="NZ_BMJS01000046.1"/>
</dbReference>
<dbReference type="GO" id="GO:0006426">
    <property type="term" value="P:glycyl-tRNA aminoacylation"/>
    <property type="evidence" value="ECO:0007669"/>
    <property type="project" value="UniProtKB-UniRule"/>
</dbReference>
<accession>A0A8J2Z6P4</accession>
<keyword evidence="8 11" id="KW-0648">Protein biosynthesis</keyword>
<evidence type="ECO:0000256" key="3">
    <source>
        <dbReference type="ARBA" id="ARBA00011209"/>
    </source>
</evidence>
<sequence length="693" mass="77505">MLDTADLLFELGTEELPPKALKNMAQKLLENVCKALDELEIGYQSKQFYASPRRLSFVIEQLQTTQKDKLIDKEGPFIDKAYDADGKPTKAALGFAKSCGVSFDELSTIEHSKGTRLFYQVAQKGQKTKEIIADIIDNALKKLPIPKMMRWGDEEYQFVRPVHWAVLLLDDELVDASFYGCKTSHISYGHRFHAPEAIHINNASEYVDKLEAAHVLVDWQVRKDKVVTSAKALAEKHQANAVLNDDLVEEVTAIVEYPHALLCDFDQRFLRVPQEALISAMEEHQKCFALVDDNNKMINHFITMSNIASLNPQTVIKGNNKVMAARLSDAAFFYDTDVKKPLETYVEKLKVVTFQKELGSVFDRTARIALLAQAIAKVIGADEMLAHRAGYLSKADLMTDMVYEFTDLQGIIGKYYAKAHGEDDAVCQAIEEQYWPKYAGDKLPQSKIAQALAIAEKVDTLVGIFGIGQKPTGDKDPFALRRAAIGVLRILKEHHLAISLSSLIELSINTFQAGQLSAQADLKDSLKQFFIDRLKVIYKEEGVAGEIFEAVKAVDHADVADFDARVNALLAFKSHAACERLAQSNKRVANILAKNTINDVKDVLSIDQSLLQEVAEINLFEALHSVESKLSALISDKKYQEALLILSTLDEPIAEFFEHVMVIAEDEKIKNNRLAILQKIAYLFRQVADLSAL</sequence>
<dbReference type="PROSITE" id="PS50861">
    <property type="entry name" value="AA_TRNA_LIGASE_II_GLYAB"/>
    <property type="match status" value="1"/>
</dbReference>
<keyword evidence="9 11" id="KW-0030">Aminoacyl-tRNA synthetase</keyword>
<evidence type="ECO:0000256" key="10">
    <source>
        <dbReference type="ARBA" id="ARBA00047937"/>
    </source>
</evidence>
<dbReference type="AlphaFoldDB" id="A0A8J2Z6P4"/>
<proteinExistence type="inferred from homology"/>
<keyword evidence="6 11" id="KW-0547">Nucleotide-binding</keyword>
<dbReference type="EMBL" id="BMJS01000046">
    <property type="protein sequence ID" value="GGG06865.1"/>
    <property type="molecule type" value="Genomic_DNA"/>
</dbReference>
<protein>
    <recommendedName>
        <fullName evidence="11">Glycine--tRNA ligase beta subunit</fullName>
        <ecNumber evidence="11">6.1.1.14</ecNumber>
    </recommendedName>
    <alternativeName>
        <fullName evidence="11">Glycyl-tRNA synthetase beta subunit</fullName>
        <shortName evidence="11">GlyRS</shortName>
    </alternativeName>
</protein>
<feature type="domain" description="DALR anticodon binding" evidence="12">
    <location>
        <begin position="585"/>
        <end position="686"/>
    </location>
</feature>
<evidence type="ECO:0000256" key="4">
    <source>
        <dbReference type="ARBA" id="ARBA00022490"/>
    </source>
</evidence>
<dbReference type="Pfam" id="PF02092">
    <property type="entry name" value="tRNA_synt_2f"/>
    <property type="match status" value="1"/>
</dbReference>
<evidence type="ECO:0000256" key="6">
    <source>
        <dbReference type="ARBA" id="ARBA00022741"/>
    </source>
</evidence>
<comment type="subcellular location">
    <subcellularLocation>
        <location evidence="1 11">Cytoplasm</location>
    </subcellularLocation>
</comment>
<evidence type="ECO:0000256" key="7">
    <source>
        <dbReference type="ARBA" id="ARBA00022840"/>
    </source>
</evidence>
<gene>
    <name evidence="11 13" type="primary">glyS</name>
    <name evidence="13" type="ORF">GCM10010995_25480</name>
</gene>
<dbReference type="GO" id="GO:0004820">
    <property type="term" value="F:glycine-tRNA ligase activity"/>
    <property type="evidence" value="ECO:0007669"/>
    <property type="project" value="UniProtKB-UniRule"/>
</dbReference>
<dbReference type="EC" id="6.1.1.14" evidence="11"/>
<dbReference type="GO" id="GO:0005524">
    <property type="term" value="F:ATP binding"/>
    <property type="evidence" value="ECO:0007669"/>
    <property type="project" value="UniProtKB-UniRule"/>
</dbReference>
<comment type="caution">
    <text evidence="13">The sequence shown here is derived from an EMBL/GenBank/DDBJ whole genome shotgun (WGS) entry which is preliminary data.</text>
</comment>
<dbReference type="InterPro" id="IPR006194">
    <property type="entry name" value="Gly-tRNA-synth_heterodimer"/>
</dbReference>
<evidence type="ECO:0000259" key="12">
    <source>
        <dbReference type="Pfam" id="PF05746"/>
    </source>
</evidence>
<evidence type="ECO:0000256" key="9">
    <source>
        <dbReference type="ARBA" id="ARBA00023146"/>
    </source>
</evidence>
<dbReference type="PANTHER" id="PTHR30075:SF2">
    <property type="entry name" value="GLYCINE--TRNA LIGASE, CHLOROPLASTIC_MITOCHONDRIAL 2"/>
    <property type="match status" value="1"/>
</dbReference>